<evidence type="ECO:0000313" key="2">
    <source>
        <dbReference type="EMBL" id="QNT70203.1"/>
    </source>
</evidence>
<dbReference type="KEGG" id="dvn:HQ394_13810"/>
<dbReference type="Proteomes" id="UP000516369">
    <property type="component" value="Chromosome"/>
</dbReference>
<dbReference type="RefSeq" id="WP_190260689.1">
    <property type="nucleotide sequence ID" value="NZ_CP053923.1"/>
</dbReference>
<organism evidence="2 3">
    <name type="scientific">Defluviicoccus vanus</name>
    <dbReference type="NCBI Taxonomy" id="111831"/>
    <lineage>
        <taxon>Bacteria</taxon>
        <taxon>Pseudomonadati</taxon>
        <taxon>Pseudomonadota</taxon>
        <taxon>Alphaproteobacteria</taxon>
        <taxon>Rhodospirillales</taxon>
        <taxon>Rhodospirillaceae</taxon>
        <taxon>Defluviicoccus</taxon>
    </lineage>
</organism>
<dbReference type="AlphaFoldDB" id="A0A7H1N3B7"/>
<reference evidence="2 3" key="1">
    <citation type="submission" date="2020-05" db="EMBL/GenBank/DDBJ databases">
        <title>Complete closed genome sequence of Defluviicoccus vanus.</title>
        <authorList>
            <person name="Bessarab I."/>
            <person name="Arumugam K."/>
            <person name="Maszenan A.M."/>
            <person name="Seviour R.J."/>
            <person name="Williams R.B."/>
        </authorList>
    </citation>
    <scope>NUCLEOTIDE SEQUENCE [LARGE SCALE GENOMIC DNA]</scope>
    <source>
        <strain evidence="2 3">Ben 114</strain>
    </source>
</reference>
<feature type="region of interest" description="Disordered" evidence="1">
    <location>
        <begin position="1"/>
        <end position="23"/>
    </location>
</feature>
<protein>
    <submittedName>
        <fullName evidence="2">Uncharacterized protein</fullName>
    </submittedName>
</protein>
<evidence type="ECO:0000313" key="3">
    <source>
        <dbReference type="Proteomes" id="UP000516369"/>
    </source>
</evidence>
<accession>A0A7H1N3B7</accession>
<dbReference type="EMBL" id="CP053923">
    <property type="protein sequence ID" value="QNT70203.1"/>
    <property type="molecule type" value="Genomic_DNA"/>
</dbReference>
<proteinExistence type="predicted"/>
<name>A0A7H1N3B7_9PROT</name>
<feature type="compositionally biased region" description="Basic and acidic residues" evidence="1">
    <location>
        <begin position="1"/>
        <end position="18"/>
    </location>
</feature>
<gene>
    <name evidence="2" type="ORF">HQ394_13810</name>
</gene>
<sequence length="173" mass="18866">MGPECEHEQADRIVPAERQDDEPPVGMADAMGFGILNAPAQILPRCDAGSRRLRILGSHESAQCIQHPALVEGFLRETVGRSIESPFVARFLDEPGLGLQVLGNIAEYRFERTGTEGHPLEMIDDVGLTKGGLDLARMGFPVTDNLVALLRDRHGGDRASSFVPVTMIFSTSW</sequence>
<keyword evidence="3" id="KW-1185">Reference proteome</keyword>
<evidence type="ECO:0000256" key="1">
    <source>
        <dbReference type="SAM" id="MobiDB-lite"/>
    </source>
</evidence>